<protein>
    <submittedName>
        <fullName evidence="1">Uncharacterized protein</fullName>
    </submittedName>
</protein>
<organism evidence="1 2">
    <name type="scientific">Nonomuraea longicatena</name>
    <dbReference type="NCBI Taxonomy" id="83682"/>
    <lineage>
        <taxon>Bacteria</taxon>
        <taxon>Bacillati</taxon>
        <taxon>Actinomycetota</taxon>
        <taxon>Actinomycetes</taxon>
        <taxon>Streptosporangiales</taxon>
        <taxon>Streptosporangiaceae</taxon>
        <taxon>Nonomuraea</taxon>
    </lineage>
</organism>
<dbReference type="EMBL" id="BAAAHQ010000006">
    <property type="protein sequence ID" value="GAA0918405.1"/>
    <property type="molecule type" value="Genomic_DNA"/>
</dbReference>
<gene>
    <name evidence="1" type="ORF">GCM10009560_15350</name>
</gene>
<name>A0ABN1NWY0_9ACTN</name>
<dbReference type="Proteomes" id="UP001501578">
    <property type="component" value="Unassembled WGS sequence"/>
</dbReference>
<keyword evidence="2" id="KW-1185">Reference proteome</keyword>
<sequence>MELQAFCTSYPPIVYGGAAGWRLATNADLDLPAVLDRHVFHDHARVLGGVLDTVGRVWDRTGRRSFNSSPLQAALIPDQRHLITHDPDPDLVETVITTLVRALADLPRARPHSPDGALAVRELAAAIGLARHGAWRLGRTAGLATPGDAEMRADPAAWIAEYRECWLARNRPGGMERGFGPLTSTLNSYTP</sequence>
<proteinExistence type="predicted"/>
<accession>A0ABN1NWY0</accession>
<evidence type="ECO:0000313" key="2">
    <source>
        <dbReference type="Proteomes" id="UP001501578"/>
    </source>
</evidence>
<dbReference type="RefSeq" id="WP_343949011.1">
    <property type="nucleotide sequence ID" value="NZ_BAAAHQ010000006.1"/>
</dbReference>
<evidence type="ECO:0000313" key="1">
    <source>
        <dbReference type="EMBL" id="GAA0918405.1"/>
    </source>
</evidence>
<comment type="caution">
    <text evidence="1">The sequence shown here is derived from an EMBL/GenBank/DDBJ whole genome shotgun (WGS) entry which is preliminary data.</text>
</comment>
<reference evidence="1 2" key="1">
    <citation type="journal article" date="2019" name="Int. J. Syst. Evol. Microbiol.">
        <title>The Global Catalogue of Microorganisms (GCM) 10K type strain sequencing project: providing services to taxonomists for standard genome sequencing and annotation.</title>
        <authorList>
            <consortium name="The Broad Institute Genomics Platform"/>
            <consortium name="The Broad Institute Genome Sequencing Center for Infectious Disease"/>
            <person name="Wu L."/>
            <person name="Ma J."/>
        </authorList>
    </citation>
    <scope>NUCLEOTIDE SEQUENCE [LARGE SCALE GENOMIC DNA]</scope>
    <source>
        <strain evidence="1 2">JCM 11136</strain>
    </source>
</reference>